<sequence>MIHVLFVCLGNICRSPMAEAVFRKMIQEEGLTDKITVDSAGTSSWEEGNATHSGTKQRLAQEGISVGGMYSRPLNKDDIKQATYIIGMDESNMQNIQKFTNGQAKGQTKKLLSFIGSDEDIADPYYTWDFETTYTQVYAGCQALLEEIKQELE</sequence>
<reference evidence="8 9" key="1">
    <citation type="submission" date="2019-05" db="EMBL/GenBank/DDBJ databases">
        <title>The metagenome of a microbial culture collection derived from dairy environment covers the genomic content of the human microbiome.</title>
        <authorList>
            <person name="Roder T."/>
            <person name="Wuthrich D."/>
            <person name="Sattari Z."/>
            <person name="Von Ah U."/>
            <person name="Bar C."/>
            <person name="Ronchi F."/>
            <person name="Macpherson A.J."/>
            <person name="Ganal-Vonarburg S.C."/>
            <person name="Bruggmann R."/>
            <person name="Vergeres G."/>
        </authorList>
    </citation>
    <scope>NUCLEOTIDE SEQUENCE [LARGE SCALE GENOMIC DNA]</scope>
    <source>
        <strain evidence="8 9">FAM 24227</strain>
    </source>
</reference>
<comment type="catalytic activity">
    <reaction evidence="5">
        <text>O-phospho-L-tyrosyl-[protein] + H2O = L-tyrosyl-[protein] + phosphate</text>
        <dbReference type="Rhea" id="RHEA:10684"/>
        <dbReference type="Rhea" id="RHEA-COMP:10136"/>
        <dbReference type="Rhea" id="RHEA-COMP:20101"/>
        <dbReference type="ChEBI" id="CHEBI:15377"/>
        <dbReference type="ChEBI" id="CHEBI:43474"/>
        <dbReference type="ChEBI" id="CHEBI:46858"/>
        <dbReference type="ChEBI" id="CHEBI:61978"/>
        <dbReference type="EC" id="3.1.3.48"/>
    </reaction>
</comment>
<dbReference type="RefSeq" id="WP_138405323.1">
    <property type="nucleotide sequence ID" value="NZ_VBSP01000050.1"/>
</dbReference>
<keyword evidence="3" id="KW-0378">Hydrolase</keyword>
<dbReference type="GO" id="GO:0004725">
    <property type="term" value="F:protein tyrosine phosphatase activity"/>
    <property type="evidence" value="ECO:0007669"/>
    <property type="project" value="UniProtKB-EC"/>
</dbReference>
<protein>
    <recommendedName>
        <fullName evidence="2">protein-tyrosine-phosphatase</fullName>
        <ecNumber evidence="2">3.1.3.48</ecNumber>
    </recommendedName>
</protein>
<dbReference type="Proteomes" id="UP000306420">
    <property type="component" value="Unassembled WGS sequence"/>
</dbReference>
<feature type="active site" evidence="6">
    <location>
        <position position="14"/>
    </location>
</feature>
<evidence type="ECO:0000256" key="1">
    <source>
        <dbReference type="ARBA" id="ARBA00011063"/>
    </source>
</evidence>
<feature type="active site" description="Nucleophile" evidence="6">
    <location>
        <position position="8"/>
    </location>
</feature>
<dbReference type="EMBL" id="VBSP01000050">
    <property type="protein sequence ID" value="TLQ39735.1"/>
    <property type="molecule type" value="Genomic_DNA"/>
</dbReference>
<dbReference type="SUPFAM" id="SSF52788">
    <property type="entry name" value="Phosphotyrosine protein phosphatases I"/>
    <property type="match status" value="1"/>
</dbReference>
<evidence type="ECO:0000256" key="5">
    <source>
        <dbReference type="ARBA" id="ARBA00051722"/>
    </source>
</evidence>
<evidence type="ECO:0000313" key="8">
    <source>
        <dbReference type="EMBL" id="TLQ39735.1"/>
    </source>
</evidence>
<dbReference type="InterPro" id="IPR050438">
    <property type="entry name" value="LMW_PTPase"/>
</dbReference>
<proteinExistence type="inferred from homology"/>
<name>A0A5R9DX06_9LACT</name>
<dbReference type="EC" id="3.1.3.48" evidence="2"/>
<dbReference type="InterPro" id="IPR036196">
    <property type="entry name" value="Ptyr_pPase_sf"/>
</dbReference>
<dbReference type="OrthoDB" id="9784339at2"/>
<evidence type="ECO:0000256" key="4">
    <source>
        <dbReference type="ARBA" id="ARBA00022912"/>
    </source>
</evidence>
<evidence type="ECO:0000313" key="9">
    <source>
        <dbReference type="Proteomes" id="UP000306420"/>
    </source>
</evidence>
<evidence type="ECO:0000256" key="2">
    <source>
        <dbReference type="ARBA" id="ARBA00013064"/>
    </source>
</evidence>
<evidence type="ECO:0000256" key="3">
    <source>
        <dbReference type="ARBA" id="ARBA00022801"/>
    </source>
</evidence>
<dbReference type="AlphaFoldDB" id="A0A5R9DX06"/>
<comment type="caution">
    <text evidence="8">The sequence shown here is derived from an EMBL/GenBank/DDBJ whole genome shotgun (WGS) entry which is preliminary data.</text>
</comment>
<dbReference type="SMART" id="SM00226">
    <property type="entry name" value="LMWPc"/>
    <property type="match status" value="1"/>
</dbReference>
<dbReference type="Pfam" id="PF01451">
    <property type="entry name" value="LMWPc"/>
    <property type="match status" value="1"/>
</dbReference>
<keyword evidence="4" id="KW-0904">Protein phosphatase</keyword>
<accession>A0A5R9DX06</accession>
<evidence type="ECO:0000259" key="7">
    <source>
        <dbReference type="SMART" id="SM00226"/>
    </source>
</evidence>
<comment type="similarity">
    <text evidence="1">Belongs to the low molecular weight phosphotyrosine protein phosphatase family.</text>
</comment>
<evidence type="ECO:0000256" key="6">
    <source>
        <dbReference type="PIRSR" id="PIRSR617867-1"/>
    </source>
</evidence>
<dbReference type="PANTHER" id="PTHR11717">
    <property type="entry name" value="LOW MOLECULAR WEIGHT PROTEIN TYROSINE PHOSPHATASE"/>
    <property type="match status" value="1"/>
</dbReference>
<dbReference type="CDD" id="cd16343">
    <property type="entry name" value="LMWPTP"/>
    <property type="match status" value="1"/>
</dbReference>
<feature type="domain" description="Phosphotyrosine protein phosphatase I" evidence="7">
    <location>
        <begin position="2"/>
        <end position="147"/>
    </location>
</feature>
<dbReference type="PRINTS" id="PR00719">
    <property type="entry name" value="LMWPTPASE"/>
</dbReference>
<gene>
    <name evidence="8" type="ORF">FEZ33_10400</name>
</gene>
<dbReference type="PANTHER" id="PTHR11717:SF7">
    <property type="entry name" value="LOW MOLECULAR WEIGHT PHOSPHOTYROSINE PROTEIN PHOSPHATASE"/>
    <property type="match status" value="1"/>
</dbReference>
<dbReference type="InterPro" id="IPR023485">
    <property type="entry name" value="Ptyr_pPase"/>
</dbReference>
<organism evidence="8 9">
    <name type="scientific">Ruoffia tabacinasalis</name>
    <dbReference type="NCBI Taxonomy" id="87458"/>
    <lineage>
        <taxon>Bacteria</taxon>
        <taxon>Bacillati</taxon>
        <taxon>Bacillota</taxon>
        <taxon>Bacilli</taxon>
        <taxon>Lactobacillales</taxon>
        <taxon>Aerococcaceae</taxon>
        <taxon>Ruoffia</taxon>
    </lineage>
</organism>
<feature type="active site" description="Proton donor" evidence="6">
    <location>
        <position position="123"/>
    </location>
</feature>
<dbReference type="Gene3D" id="3.40.50.2300">
    <property type="match status" value="1"/>
</dbReference>
<dbReference type="InterPro" id="IPR017867">
    <property type="entry name" value="Tyr_phospatase_low_mol_wt"/>
</dbReference>